<dbReference type="InterPro" id="IPR029063">
    <property type="entry name" value="SAM-dependent_MTases_sf"/>
</dbReference>
<dbReference type="AlphaFoldDB" id="A0A9P4NS31"/>
<gene>
    <name evidence="2" type="ORF">EJ08DRAFT_199572</name>
</gene>
<evidence type="ECO:0000313" key="2">
    <source>
        <dbReference type="EMBL" id="KAF2431124.1"/>
    </source>
</evidence>
<protein>
    <submittedName>
        <fullName evidence="2">S-adenosyl-L-methionine-dependent methyltransferase</fullName>
    </submittedName>
</protein>
<dbReference type="EMBL" id="MU007034">
    <property type="protein sequence ID" value="KAF2431124.1"/>
    <property type="molecule type" value="Genomic_DNA"/>
</dbReference>
<dbReference type="Proteomes" id="UP000800235">
    <property type="component" value="Unassembled WGS sequence"/>
</dbReference>
<name>A0A9P4NS31_9PEZI</name>
<accession>A0A9P4NS31</accession>
<feature type="domain" description="Methyltransferase" evidence="1">
    <location>
        <begin position="45"/>
        <end position="177"/>
    </location>
</feature>
<dbReference type="Gene3D" id="3.40.50.150">
    <property type="entry name" value="Vaccinia Virus protein VP39"/>
    <property type="match status" value="1"/>
</dbReference>
<keyword evidence="3" id="KW-1185">Reference proteome</keyword>
<comment type="caution">
    <text evidence="2">The sequence shown here is derived from an EMBL/GenBank/DDBJ whole genome shotgun (WGS) entry which is preliminary data.</text>
</comment>
<keyword evidence="2" id="KW-0808">Transferase</keyword>
<evidence type="ECO:0000259" key="1">
    <source>
        <dbReference type="Pfam" id="PF13847"/>
    </source>
</evidence>
<dbReference type="OrthoDB" id="10017101at2759"/>
<dbReference type="GO" id="GO:0008168">
    <property type="term" value="F:methyltransferase activity"/>
    <property type="evidence" value="ECO:0007669"/>
    <property type="project" value="UniProtKB-KW"/>
</dbReference>
<proteinExistence type="predicted"/>
<dbReference type="InterPro" id="IPR025714">
    <property type="entry name" value="Methyltranfer_dom"/>
</dbReference>
<dbReference type="PANTHER" id="PTHR43861">
    <property type="entry name" value="TRANS-ACONITATE 2-METHYLTRANSFERASE-RELATED"/>
    <property type="match status" value="1"/>
</dbReference>
<reference evidence="2" key="1">
    <citation type="journal article" date="2020" name="Stud. Mycol.">
        <title>101 Dothideomycetes genomes: a test case for predicting lifestyles and emergence of pathogens.</title>
        <authorList>
            <person name="Haridas S."/>
            <person name="Albert R."/>
            <person name="Binder M."/>
            <person name="Bloem J."/>
            <person name="Labutti K."/>
            <person name="Salamov A."/>
            <person name="Andreopoulos B."/>
            <person name="Baker S."/>
            <person name="Barry K."/>
            <person name="Bills G."/>
            <person name="Bluhm B."/>
            <person name="Cannon C."/>
            <person name="Castanera R."/>
            <person name="Culley D."/>
            <person name="Daum C."/>
            <person name="Ezra D."/>
            <person name="Gonzalez J."/>
            <person name="Henrissat B."/>
            <person name="Kuo A."/>
            <person name="Liang C."/>
            <person name="Lipzen A."/>
            <person name="Lutzoni F."/>
            <person name="Magnuson J."/>
            <person name="Mondo S."/>
            <person name="Nolan M."/>
            <person name="Ohm R."/>
            <person name="Pangilinan J."/>
            <person name="Park H.-J."/>
            <person name="Ramirez L."/>
            <person name="Alfaro M."/>
            <person name="Sun H."/>
            <person name="Tritt A."/>
            <person name="Yoshinaga Y."/>
            <person name="Zwiers L.-H."/>
            <person name="Turgeon B."/>
            <person name="Goodwin S."/>
            <person name="Spatafora J."/>
            <person name="Crous P."/>
            <person name="Grigoriev I."/>
        </authorList>
    </citation>
    <scope>NUCLEOTIDE SEQUENCE</scope>
    <source>
        <strain evidence="2">CBS 130266</strain>
    </source>
</reference>
<dbReference type="Pfam" id="PF13847">
    <property type="entry name" value="Methyltransf_31"/>
    <property type="match status" value="1"/>
</dbReference>
<dbReference type="CDD" id="cd02440">
    <property type="entry name" value="AdoMet_MTases"/>
    <property type="match status" value="1"/>
</dbReference>
<organism evidence="2 3">
    <name type="scientific">Tothia fuscella</name>
    <dbReference type="NCBI Taxonomy" id="1048955"/>
    <lineage>
        <taxon>Eukaryota</taxon>
        <taxon>Fungi</taxon>
        <taxon>Dikarya</taxon>
        <taxon>Ascomycota</taxon>
        <taxon>Pezizomycotina</taxon>
        <taxon>Dothideomycetes</taxon>
        <taxon>Pleosporomycetidae</taxon>
        <taxon>Venturiales</taxon>
        <taxon>Cylindrosympodiaceae</taxon>
        <taxon>Tothia</taxon>
    </lineage>
</organism>
<dbReference type="SUPFAM" id="SSF53335">
    <property type="entry name" value="S-adenosyl-L-methionine-dependent methyltransferases"/>
    <property type="match status" value="1"/>
</dbReference>
<evidence type="ECO:0000313" key="3">
    <source>
        <dbReference type="Proteomes" id="UP000800235"/>
    </source>
</evidence>
<dbReference type="GO" id="GO:0032259">
    <property type="term" value="P:methylation"/>
    <property type="evidence" value="ECO:0007669"/>
    <property type="project" value="UniProtKB-KW"/>
</dbReference>
<sequence>MPPQEEKENTFTTGYNKSSLDRYTFRNVETCAAFLIPYLEFLRPDFSFLDIGCGPGSITTDLASRYPQASFTGIDPGKIFIDKAKDLARERGVEDNTNFLVGNLASIDQVLGTKVGTFDVVSCHQVLTHLVDPLANLKIMKAAARREGGIVAAREATTTIGDIFYPLLPGIEKWQKLQAEIVGAKTGGVAGFGPRLLETALHAGWARDKIKAGAGVWCYSDAAEKQMWVGSVVGMLENRDSEWYKKALEKGGTEEDMKIMAEAWREWEGRDEAWSTFMSAEIVCRNG</sequence>
<keyword evidence="2" id="KW-0489">Methyltransferase</keyword>